<comment type="caution">
    <text evidence="1">The sequence shown here is derived from an EMBL/GenBank/DDBJ whole genome shotgun (WGS) entry which is preliminary data.</text>
</comment>
<sequence>MVGHVVASVVEREIQYIMDGGGDEVAGNPVTLKEEEVFDLDERYRAMKGKRKVALSFLENRLDSIGNIVNDDFEGNGSMAHQRMQQVHQDGRTRYPTVVIIFESVGGAHNGQSCCEDRVYSCKMVDLADQEVSLVEGFFFLEKTTYLIRARVTARVLKLEINLVHPLYKANQQLTEYALHNIEMSHAPSYNYNERKPKAENQLY</sequence>
<accession>A0AAN9JW41</accession>
<organism evidence="1 2">
    <name type="scientific">Canavalia gladiata</name>
    <name type="common">Sword bean</name>
    <name type="synonym">Dolichos gladiatus</name>
    <dbReference type="NCBI Taxonomy" id="3824"/>
    <lineage>
        <taxon>Eukaryota</taxon>
        <taxon>Viridiplantae</taxon>
        <taxon>Streptophyta</taxon>
        <taxon>Embryophyta</taxon>
        <taxon>Tracheophyta</taxon>
        <taxon>Spermatophyta</taxon>
        <taxon>Magnoliopsida</taxon>
        <taxon>eudicotyledons</taxon>
        <taxon>Gunneridae</taxon>
        <taxon>Pentapetalae</taxon>
        <taxon>rosids</taxon>
        <taxon>fabids</taxon>
        <taxon>Fabales</taxon>
        <taxon>Fabaceae</taxon>
        <taxon>Papilionoideae</taxon>
        <taxon>50 kb inversion clade</taxon>
        <taxon>NPAAA clade</taxon>
        <taxon>indigoferoid/millettioid clade</taxon>
        <taxon>Phaseoleae</taxon>
        <taxon>Canavalia</taxon>
    </lineage>
</organism>
<evidence type="ECO:0000313" key="1">
    <source>
        <dbReference type="EMBL" id="KAK7306098.1"/>
    </source>
</evidence>
<dbReference type="Proteomes" id="UP001367508">
    <property type="component" value="Unassembled WGS sequence"/>
</dbReference>
<reference evidence="1 2" key="1">
    <citation type="submission" date="2024-01" db="EMBL/GenBank/DDBJ databases">
        <title>The genomes of 5 underutilized Papilionoideae crops provide insights into root nodulation and disease resistanc.</title>
        <authorList>
            <person name="Jiang F."/>
        </authorList>
    </citation>
    <scope>NUCLEOTIDE SEQUENCE [LARGE SCALE GENOMIC DNA]</scope>
    <source>
        <strain evidence="1">LVBAO_FW01</strain>
        <tissue evidence="1">Leaves</tissue>
    </source>
</reference>
<name>A0AAN9JW41_CANGL</name>
<proteinExistence type="predicted"/>
<keyword evidence="2" id="KW-1185">Reference proteome</keyword>
<dbReference type="AlphaFoldDB" id="A0AAN9JW41"/>
<gene>
    <name evidence="1" type="ORF">VNO77_44018</name>
</gene>
<dbReference type="EMBL" id="JAYMYQ010000011">
    <property type="protein sequence ID" value="KAK7306098.1"/>
    <property type="molecule type" value="Genomic_DNA"/>
</dbReference>
<evidence type="ECO:0000313" key="2">
    <source>
        <dbReference type="Proteomes" id="UP001367508"/>
    </source>
</evidence>
<protein>
    <submittedName>
        <fullName evidence="1">Uncharacterized protein</fullName>
    </submittedName>
</protein>